<name>A0A8D8FF12_CULPI</name>
<sequence>MCFLWAVREPGARFSRLSPFATLKNFGEHCEIGDHGTTEQDADVRENRNQFHPDVATVKQADQRKKMADDEVSKRRFNGQDCTSPWSLLLIRHLHVSRLQTEARRRNVSGLCSRPTASGSALRRMWFVWDPSR</sequence>
<proteinExistence type="predicted"/>
<organism evidence="2">
    <name type="scientific">Culex pipiens</name>
    <name type="common">House mosquito</name>
    <dbReference type="NCBI Taxonomy" id="7175"/>
    <lineage>
        <taxon>Eukaryota</taxon>
        <taxon>Metazoa</taxon>
        <taxon>Ecdysozoa</taxon>
        <taxon>Arthropoda</taxon>
        <taxon>Hexapoda</taxon>
        <taxon>Insecta</taxon>
        <taxon>Pterygota</taxon>
        <taxon>Neoptera</taxon>
        <taxon>Endopterygota</taxon>
        <taxon>Diptera</taxon>
        <taxon>Nematocera</taxon>
        <taxon>Culicoidea</taxon>
        <taxon>Culicidae</taxon>
        <taxon>Culicinae</taxon>
        <taxon>Culicini</taxon>
        <taxon>Culex</taxon>
        <taxon>Culex</taxon>
    </lineage>
</organism>
<accession>A0A8D8FF12</accession>
<evidence type="ECO:0000313" key="2">
    <source>
        <dbReference type="EMBL" id="CAG6468390.1"/>
    </source>
</evidence>
<dbReference type="EMBL" id="HBUE01060499">
    <property type="protein sequence ID" value="CAG6468390.1"/>
    <property type="molecule type" value="Transcribed_RNA"/>
</dbReference>
<feature type="region of interest" description="Disordered" evidence="1">
    <location>
        <begin position="58"/>
        <end position="77"/>
    </location>
</feature>
<feature type="compositionally biased region" description="Basic and acidic residues" evidence="1">
    <location>
        <begin position="61"/>
        <end position="74"/>
    </location>
</feature>
<protein>
    <submittedName>
        <fullName evidence="2">(northern house mosquito) hypothetical protein</fullName>
    </submittedName>
</protein>
<reference evidence="2" key="1">
    <citation type="submission" date="2021-05" db="EMBL/GenBank/DDBJ databases">
        <authorList>
            <person name="Alioto T."/>
            <person name="Alioto T."/>
            <person name="Gomez Garrido J."/>
        </authorList>
    </citation>
    <scope>NUCLEOTIDE SEQUENCE</scope>
</reference>
<dbReference type="AlphaFoldDB" id="A0A8D8FF12"/>
<evidence type="ECO:0000256" key="1">
    <source>
        <dbReference type="SAM" id="MobiDB-lite"/>
    </source>
</evidence>